<gene>
    <name evidence="1" type="ORF">HZS54_12250</name>
</gene>
<dbReference type="Proteomes" id="UP000509346">
    <property type="component" value="Chromosome"/>
</dbReference>
<dbReference type="OrthoDB" id="384213at2157"/>
<dbReference type="GeneID" id="56083373"/>
<protein>
    <submittedName>
        <fullName evidence="1">Uncharacterized protein</fullName>
    </submittedName>
</protein>
<dbReference type="AlphaFoldDB" id="A0A7D5PCH1"/>
<organism evidence="1 2">
    <name type="scientific">Halosimplex pelagicum</name>
    <dbReference type="NCBI Taxonomy" id="869886"/>
    <lineage>
        <taxon>Archaea</taxon>
        <taxon>Methanobacteriati</taxon>
        <taxon>Methanobacteriota</taxon>
        <taxon>Stenosarchaea group</taxon>
        <taxon>Halobacteria</taxon>
        <taxon>Halobacteriales</taxon>
        <taxon>Haloarculaceae</taxon>
        <taxon>Halosimplex</taxon>
    </lineage>
</organism>
<dbReference type="KEGG" id="hpel:HZS54_12250"/>
<keyword evidence="2" id="KW-1185">Reference proteome</keyword>
<evidence type="ECO:0000313" key="1">
    <source>
        <dbReference type="EMBL" id="QLH82338.1"/>
    </source>
</evidence>
<reference evidence="1 2" key="1">
    <citation type="submission" date="2020-07" db="EMBL/GenBank/DDBJ databases">
        <title>Halosimplex litoreum sp. nov. and Halosimplex rubrum sp. nov., isolated from different salt environments.</title>
        <authorList>
            <person name="Cui H."/>
        </authorList>
    </citation>
    <scope>NUCLEOTIDE SEQUENCE [LARGE SCALE GENOMIC DNA]</scope>
    <source>
        <strain evidence="1 2">R2</strain>
    </source>
</reference>
<accession>A0A7D5PCH1</accession>
<name>A0A7D5PCH1_9EURY</name>
<dbReference type="EMBL" id="CP058909">
    <property type="protein sequence ID" value="QLH82338.1"/>
    <property type="molecule type" value="Genomic_DNA"/>
</dbReference>
<evidence type="ECO:0000313" key="2">
    <source>
        <dbReference type="Proteomes" id="UP000509346"/>
    </source>
</evidence>
<sequence>MEAQKVDADGVIKTFNKARATGSGVYESTVGYGEEYPQYGGENLVMEMNNSATGIHYPDRTYERGFDQTHFGTGTRGANQFLKLLSKVGLDPVDDFVRVYRDLGRGCNTDYPTYWLYVWCNSNVMVATTCNPLNGDAASRTVSSEQGYAGYIGIGGNKEAVDTAVNAVETLARKVKDRRDNGLFF</sequence>
<proteinExistence type="predicted"/>
<dbReference type="RefSeq" id="WP_179922806.1">
    <property type="nucleotide sequence ID" value="NZ_CP058909.1"/>
</dbReference>